<dbReference type="EMBL" id="CABFVA020000065">
    <property type="protein sequence ID" value="VVM06384.1"/>
    <property type="molecule type" value="Genomic_DNA"/>
</dbReference>
<dbReference type="AlphaFoldDB" id="A0A5E6MLT7"/>
<dbReference type="RefSeq" id="WP_142660024.1">
    <property type="nucleotide sequence ID" value="NZ_CABFVA020000065.1"/>
</dbReference>
<evidence type="ECO:0000256" key="5">
    <source>
        <dbReference type="ARBA" id="ARBA00020653"/>
    </source>
</evidence>
<accession>A0A5E6MLT7</accession>
<dbReference type="PRINTS" id="PR00095">
    <property type="entry name" value="ANTSNTHASEI"/>
</dbReference>
<evidence type="ECO:0000259" key="14">
    <source>
        <dbReference type="Pfam" id="PF04715"/>
    </source>
</evidence>
<comment type="pathway">
    <text evidence="1 12">Amino-acid biosynthesis; L-tryptophan biosynthesis; L-tryptophan from chorismate: step 1/5.</text>
</comment>
<dbReference type="EC" id="4.1.3.27" evidence="4 12"/>
<name>A0A5E6MLT7_9BACT</name>
<keyword evidence="8 12" id="KW-0057">Aromatic amino acid biosynthesis</keyword>
<comment type="subunit">
    <text evidence="3 12">Heterotetramer consisting of two non-identical subunits: a beta subunit (TrpG) and a large alpha subunit (TrpE).</text>
</comment>
<dbReference type="PANTHER" id="PTHR11236">
    <property type="entry name" value="AMINOBENZOATE/ANTHRANILATE SYNTHASE"/>
    <property type="match status" value="1"/>
</dbReference>
<organism evidence="15 16">
    <name type="scientific">Methylacidimicrobium tartarophylax</name>
    <dbReference type="NCBI Taxonomy" id="1041768"/>
    <lineage>
        <taxon>Bacteria</taxon>
        <taxon>Pseudomonadati</taxon>
        <taxon>Verrucomicrobiota</taxon>
        <taxon>Methylacidimicrobium</taxon>
    </lineage>
</organism>
<keyword evidence="9 12" id="KW-0456">Lyase</keyword>
<evidence type="ECO:0000256" key="7">
    <source>
        <dbReference type="ARBA" id="ARBA00022822"/>
    </source>
</evidence>
<evidence type="ECO:0000256" key="12">
    <source>
        <dbReference type="RuleBase" id="RU364045"/>
    </source>
</evidence>
<comment type="cofactor">
    <cofactor evidence="12">
        <name>Mg(2+)</name>
        <dbReference type="ChEBI" id="CHEBI:18420"/>
    </cofactor>
</comment>
<evidence type="ECO:0000256" key="2">
    <source>
        <dbReference type="ARBA" id="ARBA00009562"/>
    </source>
</evidence>
<dbReference type="InterPro" id="IPR006805">
    <property type="entry name" value="Anth_synth_I_N"/>
</dbReference>
<comment type="function">
    <text evidence="10 12">Part of a heterotetrameric complex that catalyzes the two-step biosynthesis of anthranilate, an intermediate in the biosynthesis of L-tryptophan. In the first step, the glutamine-binding beta subunit (TrpG) of anthranilate synthase (AS) provides the glutamine amidotransferase activity which generates ammonia as a substrate that, along with chorismate, is used in the second step, catalyzed by the large alpha subunit of AS (TrpE) to produce anthranilate. In the absence of TrpG, TrpE can synthesize anthranilate directly from chorismate and high concentrations of ammonia.</text>
</comment>
<dbReference type="Pfam" id="PF04715">
    <property type="entry name" value="Anth_synt_I_N"/>
    <property type="match status" value="1"/>
</dbReference>
<dbReference type="GO" id="GO:0004049">
    <property type="term" value="F:anthranilate synthase activity"/>
    <property type="evidence" value="ECO:0007669"/>
    <property type="project" value="UniProtKB-EC"/>
</dbReference>
<dbReference type="InterPro" id="IPR005801">
    <property type="entry name" value="ADC_synthase"/>
</dbReference>
<keyword evidence="6 12" id="KW-0028">Amino-acid biosynthesis</keyword>
<evidence type="ECO:0000256" key="8">
    <source>
        <dbReference type="ARBA" id="ARBA00023141"/>
    </source>
</evidence>
<sequence>MVTPGRKAFLELAKRGNLIPVYREIVADLDTPVSAFAKLGADRPFAFLLESAEAGRFDRYSFLGVDPLLVLTVQAGRTRIDHRDGRREEAECRDDPLRELERVMGRFQPVCLEELPLFSGGAVGFLGYEGATYFEPTIPRARRADLGTPDLLFLLADTVMVFDHQERKIKLIAYAWLQGDPEEAYAEAVRRIDSMQDALSQGVRRPSLLRPGTVADLPFTANMEPEEYVRMAEKMAEYIRAGDIFQVVPSQRLEIDFAGDPLDLYRALRLVNPSPYMFCLRLGELALVGSSPEVHVRCREGKALMRPIAGTRPRPEDPREEEAVIEELLTDPKERAEHVMLLDLARNDLGRVCSYASVRVADFLVVERYSHVLHIVSSVEGRLRPGKDPFDVLRATFPAGTVTGAPKVRAMQIIAELEPTERGPYAGVVGYFGFSGTLDSCIAIRTVLLQKGKAFLQAGGGLVADSTPWGEYRESLSKAKAGLKALALADALR</sequence>
<keyword evidence="7 12" id="KW-0822">Tryptophan biosynthesis</keyword>
<keyword evidence="16" id="KW-1185">Reference proteome</keyword>
<reference evidence="15 16" key="1">
    <citation type="submission" date="2019-09" db="EMBL/GenBank/DDBJ databases">
        <authorList>
            <person name="Cremers G."/>
        </authorList>
    </citation>
    <scope>NUCLEOTIDE SEQUENCE [LARGE SCALE GENOMIC DNA]</scope>
    <source>
        <strain evidence="15">4A</strain>
    </source>
</reference>
<evidence type="ECO:0000313" key="15">
    <source>
        <dbReference type="EMBL" id="VVM06384.1"/>
    </source>
</evidence>
<protein>
    <recommendedName>
        <fullName evidence="5 12">Anthranilate synthase component 1</fullName>
        <ecNumber evidence="4 12">4.1.3.27</ecNumber>
    </recommendedName>
</protein>
<evidence type="ECO:0000313" key="16">
    <source>
        <dbReference type="Proteomes" id="UP000334923"/>
    </source>
</evidence>
<evidence type="ECO:0000256" key="9">
    <source>
        <dbReference type="ARBA" id="ARBA00023239"/>
    </source>
</evidence>
<dbReference type="Pfam" id="PF00425">
    <property type="entry name" value="Chorismate_bind"/>
    <property type="match status" value="1"/>
</dbReference>
<dbReference type="GO" id="GO:0000162">
    <property type="term" value="P:L-tryptophan biosynthetic process"/>
    <property type="evidence" value="ECO:0007669"/>
    <property type="project" value="UniProtKB-UniPathway"/>
</dbReference>
<feature type="domain" description="Anthranilate synthase component I N-terminal" evidence="14">
    <location>
        <begin position="28"/>
        <end position="170"/>
    </location>
</feature>
<dbReference type="InterPro" id="IPR015890">
    <property type="entry name" value="Chorismate_C"/>
</dbReference>
<evidence type="ECO:0000259" key="13">
    <source>
        <dbReference type="Pfam" id="PF00425"/>
    </source>
</evidence>
<evidence type="ECO:0000256" key="3">
    <source>
        <dbReference type="ARBA" id="ARBA00011575"/>
    </source>
</evidence>
<keyword evidence="12" id="KW-0460">Magnesium</keyword>
<evidence type="ECO:0000256" key="6">
    <source>
        <dbReference type="ARBA" id="ARBA00022605"/>
    </source>
</evidence>
<comment type="similarity">
    <text evidence="2 12">Belongs to the anthranilate synthase component I family.</text>
</comment>
<dbReference type="Gene3D" id="3.60.120.10">
    <property type="entry name" value="Anthranilate synthase"/>
    <property type="match status" value="1"/>
</dbReference>
<dbReference type="OrthoDB" id="9803598at2"/>
<comment type="catalytic activity">
    <reaction evidence="11 12">
        <text>chorismate + L-glutamine = anthranilate + pyruvate + L-glutamate + H(+)</text>
        <dbReference type="Rhea" id="RHEA:21732"/>
        <dbReference type="ChEBI" id="CHEBI:15361"/>
        <dbReference type="ChEBI" id="CHEBI:15378"/>
        <dbReference type="ChEBI" id="CHEBI:16567"/>
        <dbReference type="ChEBI" id="CHEBI:29748"/>
        <dbReference type="ChEBI" id="CHEBI:29985"/>
        <dbReference type="ChEBI" id="CHEBI:58359"/>
        <dbReference type="EC" id="4.1.3.27"/>
    </reaction>
</comment>
<gene>
    <name evidence="12 15" type="primary">trpE</name>
    <name evidence="15" type="ORF">MAMT_01173</name>
</gene>
<dbReference type="GO" id="GO:0046872">
    <property type="term" value="F:metal ion binding"/>
    <property type="evidence" value="ECO:0007669"/>
    <property type="project" value="UniProtKB-KW"/>
</dbReference>
<dbReference type="Proteomes" id="UP000334923">
    <property type="component" value="Unassembled WGS sequence"/>
</dbReference>
<proteinExistence type="inferred from homology"/>
<evidence type="ECO:0000256" key="11">
    <source>
        <dbReference type="ARBA" id="ARBA00047683"/>
    </source>
</evidence>
<dbReference type="NCBIfam" id="TIGR00564">
    <property type="entry name" value="trpE_most"/>
    <property type="match status" value="1"/>
</dbReference>
<dbReference type="InterPro" id="IPR019999">
    <property type="entry name" value="Anth_synth_I-like"/>
</dbReference>
<dbReference type="UniPathway" id="UPA00035">
    <property type="reaction ID" value="UER00040"/>
</dbReference>
<evidence type="ECO:0000256" key="10">
    <source>
        <dbReference type="ARBA" id="ARBA00025634"/>
    </source>
</evidence>
<evidence type="ECO:0000256" key="4">
    <source>
        <dbReference type="ARBA" id="ARBA00012266"/>
    </source>
</evidence>
<dbReference type="InterPro" id="IPR005256">
    <property type="entry name" value="Anth_synth_I_PabB"/>
</dbReference>
<dbReference type="PANTHER" id="PTHR11236:SF9">
    <property type="entry name" value="ANTHRANILATE SYNTHASE COMPONENT 1"/>
    <property type="match status" value="1"/>
</dbReference>
<keyword evidence="12" id="KW-0479">Metal-binding</keyword>
<dbReference type="SUPFAM" id="SSF56322">
    <property type="entry name" value="ADC synthase"/>
    <property type="match status" value="1"/>
</dbReference>
<evidence type="ECO:0000256" key="1">
    <source>
        <dbReference type="ARBA" id="ARBA00004873"/>
    </source>
</evidence>
<feature type="domain" description="Chorismate-utilising enzyme C-terminal" evidence="13">
    <location>
        <begin position="225"/>
        <end position="478"/>
    </location>
</feature>